<feature type="domain" description="HTH araC/xylS-type" evidence="4">
    <location>
        <begin position="216"/>
        <end position="313"/>
    </location>
</feature>
<dbReference type="GO" id="GO:0003700">
    <property type="term" value="F:DNA-binding transcription factor activity"/>
    <property type="evidence" value="ECO:0007669"/>
    <property type="project" value="InterPro"/>
</dbReference>
<keyword evidence="2 5" id="KW-0238">DNA-binding</keyword>
<dbReference type="EMBL" id="JACHXM010000010">
    <property type="protein sequence ID" value="MBB3141505.1"/>
    <property type="molecule type" value="Genomic_DNA"/>
</dbReference>
<dbReference type="PANTHER" id="PTHR47893">
    <property type="entry name" value="REGULATORY PROTEIN PCHR"/>
    <property type="match status" value="1"/>
</dbReference>
<gene>
    <name evidence="5" type="ORF">FHR96_002384</name>
</gene>
<dbReference type="InterPro" id="IPR053142">
    <property type="entry name" value="PchR_regulatory_protein"/>
</dbReference>
<evidence type="ECO:0000256" key="2">
    <source>
        <dbReference type="ARBA" id="ARBA00023125"/>
    </source>
</evidence>
<proteinExistence type="predicted"/>
<dbReference type="AlphaFoldDB" id="A0A7W5BYI1"/>
<dbReference type="PROSITE" id="PS01124">
    <property type="entry name" value="HTH_ARAC_FAMILY_2"/>
    <property type="match status" value="1"/>
</dbReference>
<dbReference type="RefSeq" id="WP_246392910.1">
    <property type="nucleotide sequence ID" value="NZ_JACHXM010000010.1"/>
</dbReference>
<evidence type="ECO:0000259" key="4">
    <source>
        <dbReference type="PROSITE" id="PS01124"/>
    </source>
</evidence>
<sequence length="314" mass="34397">MSAIASQVRQHTARDLQAYGRRYGIDYRVPALHARAEEPVVRGEVREMALGQGMELVASDVEVLHRYDSRSRAPSPLSIVVMLEGRAEVRLADRRLVLTPGTALSVQLDARHGLQATQPAGQRIRALTLGLGEARLAELGAAPAGHEGSRMHAWQLPTPLRQGLEQALASPLPERTQGLLLEGLGLQLLAHGLPPSLAHDPAPSARLSPGEYQRLVRLRATLEETPAAEHRLETLAQAAAMSPASLRRKFRAAFGRSVFDYLRDCRLSLAHDYLQRGYSVQQAAHFCGYRHATNFATAFRRRYGVSPSSLGHAN</sequence>
<keyword evidence="5" id="KW-0223">Dioxygenase</keyword>
<dbReference type="SMART" id="SM00342">
    <property type="entry name" value="HTH_ARAC"/>
    <property type="match status" value="1"/>
</dbReference>
<dbReference type="SUPFAM" id="SSF46689">
    <property type="entry name" value="Homeodomain-like"/>
    <property type="match status" value="2"/>
</dbReference>
<comment type="caution">
    <text evidence="5">The sequence shown here is derived from an EMBL/GenBank/DDBJ whole genome shotgun (WGS) entry which is preliminary data.</text>
</comment>
<keyword evidence="6" id="KW-1185">Reference proteome</keyword>
<evidence type="ECO:0000256" key="1">
    <source>
        <dbReference type="ARBA" id="ARBA00023015"/>
    </source>
</evidence>
<dbReference type="Gene3D" id="1.10.10.60">
    <property type="entry name" value="Homeodomain-like"/>
    <property type="match status" value="1"/>
</dbReference>
<reference evidence="5 6" key="1">
    <citation type="submission" date="2020-08" db="EMBL/GenBank/DDBJ databases">
        <title>Genomic Encyclopedia of Type Strains, Phase III (KMG-III): the genomes of soil and plant-associated and newly described type strains.</title>
        <authorList>
            <person name="Whitman W."/>
        </authorList>
    </citation>
    <scope>NUCLEOTIDE SEQUENCE [LARGE SCALE GENOMIC DNA]</scope>
    <source>
        <strain evidence="5 6">CECT 5995</strain>
    </source>
</reference>
<dbReference type="Pfam" id="PF02311">
    <property type="entry name" value="AraC_binding"/>
    <property type="match status" value="1"/>
</dbReference>
<dbReference type="InterPro" id="IPR009057">
    <property type="entry name" value="Homeodomain-like_sf"/>
</dbReference>
<evidence type="ECO:0000313" key="5">
    <source>
        <dbReference type="EMBL" id="MBB3141505.1"/>
    </source>
</evidence>
<protein>
    <submittedName>
        <fullName evidence="5">AraC-like DNA-binding protein/quercetin dioxygenase-like cupin family protein</fullName>
    </submittedName>
</protein>
<dbReference type="InterPro" id="IPR018060">
    <property type="entry name" value="HTH_AraC"/>
</dbReference>
<dbReference type="Proteomes" id="UP000525987">
    <property type="component" value="Unassembled WGS sequence"/>
</dbReference>
<dbReference type="PANTHER" id="PTHR47893:SF1">
    <property type="entry name" value="REGULATORY PROTEIN PCHR"/>
    <property type="match status" value="1"/>
</dbReference>
<accession>A0A7W5BYI1</accession>
<evidence type="ECO:0000313" key="6">
    <source>
        <dbReference type="Proteomes" id="UP000525987"/>
    </source>
</evidence>
<name>A0A7W5BYI1_9GAMM</name>
<dbReference type="GO" id="GO:0043565">
    <property type="term" value="F:sequence-specific DNA binding"/>
    <property type="evidence" value="ECO:0007669"/>
    <property type="project" value="InterPro"/>
</dbReference>
<dbReference type="Pfam" id="PF12833">
    <property type="entry name" value="HTH_18"/>
    <property type="match status" value="1"/>
</dbReference>
<keyword evidence="3" id="KW-0804">Transcription</keyword>
<dbReference type="GO" id="GO:0051213">
    <property type="term" value="F:dioxygenase activity"/>
    <property type="evidence" value="ECO:0007669"/>
    <property type="project" value="UniProtKB-KW"/>
</dbReference>
<keyword evidence="5" id="KW-0560">Oxidoreductase</keyword>
<organism evidence="5 6">
    <name type="scientific">Halomonas organivorans</name>
    <dbReference type="NCBI Taxonomy" id="257772"/>
    <lineage>
        <taxon>Bacteria</taxon>
        <taxon>Pseudomonadati</taxon>
        <taxon>Pseudomonadota</taxon>
        <taxon>Gammaproteobacteria</taxon>
        <taxon>Oceanospirillales</taxon>
        <taxon>Halomonadaceae</taxon>
        <taxon>Halomonas</taxon>
    </lineage>
</organism>
<evidence type="ECO:0000256" key="3">
    <source>
        <dbReference type="ARBA" id="ARBA00023163"/>
    </source>
</evidence>
<keyword evidence="1" id="KW-0805">Transcription regulation</keyword>
<dbReference type="InterPro" id="IPR003313">
    <property type="entry name" value="AraC-bd"/>
</dbReference>